<dbReference type="InterPro" id="IPR000551">
    <property type="entry name" value="MerR-type_HTH_dom"/>
</dbReference>
<evidence type="ECO:0000313" key="2">
    <source>
        <dbReference type="EMBL" id="CUT05523.1"/>
    </source>
</evidence>
<dbReference type="AlphaFoldDB" id="A0A916PCW1"/>
<dbReference type="GO" id="GO:0003677">
    <property type="term" value="F:DNA binding"/>
    <property type="evidence" value="ECO:0007669"/>
    <property type="project" value="InterPro"/>
</dbReference>
<feature type="non-terminal residue" evidence="2">
    <location>
        <position position="65"/>
    </location>
</feature>
<reference evidence="2 3" key="1">
    <citation type="submission" date="2015-11" db="EMBL/GenBank/DDBJ databases">
        <authorList>
            <person name="Varghese N."/>
        </authorList>
    </citation>
    <scope>NUCLEOTIDE SEQUENCE [LARGE SCALE GENOMIC DNA]</scope>
    <source>
        <strain evidence="2 3">JGI-25</strain>
    </source>
</reference>
<evidence type="ECO:0000313" key="3">
    <source>
        <dbReference type="Proteomes" id="UP000243105"/>
    </source>
</evidence>
<dbReference type="Gene3D" id="1.10.1660.10">
    <property type="match status" value="1"/>
</dbReference>
<dbReference type="EMBL" id="CZVV01000170">
    <property type="protein sequence ID" value="CUT05523.1"/>
    <property type="molecule type" value="Genomic_DNA"/>
</dbReference>
<protein>
    <submittedName>
        <fullName evidence="2">MerR HTH family regulatory protein</fullName>
    </submittedName>
</protein>
<proteinExistence type="predicted"/>
<organism evidence="2 3">
    <name type="scientific">Kryptobacter tengchongensis</name>
    <dbReference type="NCBI Taxonomy" id="1643429"/>
    <lineage>
        <taxon>Bacteria</taxon>
        <taxon>Pseudomonadati</taxon>
        <taxon>Candidatus Kryptoniota</taxon>
        <taxon>Candidatus Kryptobacter</taxon>
    </lineage>
</organism>
<gene>
    <name evidence="2" type="ORF">JGI25_01600</name>
</gene>
<sequence>MLLKNKFSIADLEIATGIKAGTIRIWEKRYKMLNPKRSSRNISYFYIFFFFQAEDGIRDRTVTGV</sequence>
<evidence type="ECO:0000259" key="1">
    <source>
        <dbReference type="Pfam" id="PF13411"/>
    </source>
</evidence>
<comment type="caution">
    <text evidence="2">The sequence shown here is derived from an EMBL/GenBank/DDBJ whole genome shotgun (WGS) entry which is preliminary data.</text>
</comment>
<accession>A0A916PCW1</accession>
<dbReference type="Proteomes" id="UP000243105">
    <property type="component" value="Unassembled WGS sequence"/>
</dbReference>
<feature type="domain" description="HTH merR-type" evidence="1">
    <location>
        <begin position="7"/>
        <end position="45"/>
    </location>
</feature>
<dbReference type="GO" id="GO:0006355">
    <property type="term" value="P:regulation of DNA-templated transcription"/>
    <property type="evidence" value="ECO:0007669"/>
    <property type="project" value="InterPro"/>
</dbReference>
<dbReference type="Pfam" id="PF13411">
    <property type="entry name" value="MerR_1"/>
    <property type="match status" value="1"/>
</dbReference>
<name>A0A916PCW1_KRYT1</name>